<accession>A0ABD3V6T7</accession>
<sequence length="107" mass="13320">MKFKYFEYPDENFNEINTMEFRYFEYPDENLNETAFMYFENPDENLNETAFKYFEYLDENFYEINTNCIREFNTPNEVVFYFLTKVFLMWVAFCNLEVPFSVYVLCK</sequence>
<gene>
    <name evidence="2" type="ORF">ACJMK2_011227</name>
</gene>
<keyword evidence="1" id="KW-0472">Membrane</keyword>
<organism evidence="2 3">
    <name type="scientific">Sinanodonta woodiana</name>
    <name type="common">Chinese pond mussel</name>
    <name type="synonym">Anodonta woodiana</name>
    <dbReference type="NCBI Taxonomy" id="1069815"/>
    <lineage>
        <taxon>Eukaryota</taxon>
        <taxon>Metazoa</taxon>
        <taxon>Spiralia</taxon>
        <taxon>Lophotrochozoa</taxon>
        <taxon>Mollusca</taxon>
        <taxon>Bivalvia</taxon>
        <taxon>Autobranchia</taxon>
        <taxon>Heteroconchia</taxon>
        <taxon>Palaeoheterodonta</taxon>
        <taxon>Unionida</taxon>
        <taxon>Unionoidea</taxon>
        <taxon>Unionidae</taxon>
        <taxon>Unioninae</taxon>
        <taxon>Sinanodonta</taxon>
    </lineage>
</organism>
<evidence type="ECO:0000313" key="2">
    <source>
        <dbReference type="EMBL" id="KAL3856473.1"/>
    </source>
</evidence>
<keyword evidence="1" id="KW-1133">Transmembrane helix</keyword>
<name>A0ABD3V6T7_SINWO</name>
<keyword evidence="3" id="KW-1185">Reference proteome</keyword>
<dbReference type="EMBL" id="JBJQND010000013">
    <property type="protein sequence ID" value="KAL3856473.1"/>
    <property type="molecule type" value="Genomic_DNA"/>
</dbReference>
<dbReference type="AlphaFoldDB" id="A0ABD3V6T7"/>
<evidence type="ECO:0000313" key="3">
    <source>
        <dbReference type="Proteomes" id="UP001634394"/>
    </source>
</evidence>
<reference evidence="2 3" key="1">
    <citation type="submission" date="2024-11" db="EMBL/GenBank/DDBJ databases">
        <title>Chromosome-level genome assembly of the freshwater bivalve Anodonta woodiana.</title>
        <authorList>
            <person name="Chen X."/>
        </authorList>
    </citation>
    <scope>NUCLEOTIDE SEQUENCE [LARGE SCALE GENOMIC DNA]</scope>
    <source>
        <strain evidence="2">MN2024</strain>
        <tissue evidence="2">Gills</tissue>
    </source>
</reference>
<proteinExistence type="predicted"/>
<evidence type="ECO:0000256" key="1">
    <source>
        <dbReference type="SAM" id="Phobius"/>
    </source>
</evidence>
<keyword evidence="1" id="KW-0812">Transmembrane</keyword>
<feature type="transmembrane region" description="Helical" evidence="1">
    <location>
        <begin position="87"/>
        <end position="106"/>
    </location>
</feature>
<dbReference type="Proteomes" id="UP001634394">
    <property type="component" value="Unassembled WGS sequence"/>
</dbReference>
<protein>
    <submittedName>
        <fullName evidence="2">Uncharacterized protein</fullName>
    </submittedName>
</protein>
<comment type="caution">
    <text evidence="2">The sequence shown here is derived from an EMBL/GenBank/DDBJ whole genome shotgun (WGS) entry which is preliminary data.</text>
</comment>